<protein>
    <submittedName>
        <fullName evidence="4">Uncharacterized protein</fullName>
    </submittedName>
</protein>
<accession>A0A974BPG1</accession>
<evidence type="ECO:0000313" key="4">
    <source>
        <dbReference type="EMBL" id="OCT55576.1"/>
    </source>
</evidence>
<reference evidence="4" key="1">
    <citation type="submission" date="2016-05" db="EMBL/GenBank/DDBJ databases">
        <title>WGS assembly of Xenopus laevis.</title>
        <authorList>
            <person name="Session A."/>
            <person name="Uno Y."/>
            <person name="Kwon T."/>
            <person name="Chapman J."/>
            <person name="Toyoda A."/>
            <person name="Takahashi S."/>
            <person name="Fukui A."/>
            <person name="Hikosaka A."/>
            <person name="Putnam N."/>
            <person name="Stites J."/>
            <person name="Van Heeringen S."/>
            <person name="Quigley I."/>
            <person name="Heinz S."/>
            <person name="Hellsten U."/>
            <person name="Lyons J."/>
            <person name="Suzuki A."/>
            <person name="Kondo M."/>
            <person name="Ogino H."/>
            <person name="Ochi H."/>
            <person name="Bogdanovic O."/>
            <person name="Lister R."/>
            <person name="Georgiou G."/>
            <person name="Paranjpe S."/>
            <person name="Van Kruijsbergen I."/>
            <person name="Mozaffari S."/>
            <person name="Shu S."/>
            <person name="Schmutz J."/>
            <person name="Jenkins J."/>
            <person name="Grimwood J."/>
            <person name="Carlson J."/>
            <person name="Mitros T."/>
            <person name="Simakov O."/>
            <person name="Heald R."/>
            <person name="Miller K."/>
            <person name="Haudenschild C."/>
            <person name="Kuroki Y."/>
            <person name="Tanaka T."/>
            <person name="Michiue T."/>
            <person name="Watanabe M."/>
            <person name="Kinoshita T."/>
            <person name="Ohta Y."/>
            <person name="Mawaribuchi S."/>
            <person name="Suzuki Y."/>
            <person name="Haramoto Y."/>
            <person name="Yamamoto T."/>
            <person name="Takagi C."/>
            <person name="Kitzman J."/>
            <person name="Shendure J."/>
            <person name="Nakayama T."/>
            <person name="Izutsu Y."/>
            <person name="Robert J."/>
            <person name="Dichmann D."/>
            <person name="Flajnik M."/>
            <person name="Houston D."/>
            <person name="Marcotte E."/>
            <person name="Wallingford J."/>
            <person name="Ito Y."/>
            <person name="Asashima M."/>
            <person name="Ueno N."/>
            <person name="Matsuda Y."/>
            <person name="Jan Veenstra G."/>
            <person name="Fujiyama A."/>
            <person name="Harland R."/>
            <person name="Taira M."/>
            <person name="Rokhsar D.S."/>
        </authorList>
    </citation>
    <scope>NUCLEOTIDE SEQUENCE</scope>
    <source>
        <strain evidence="4">J</strain>
        <tissue evidence="4">Blood</tissue>
    </source>
</reference>
<dbReference type="PANTHER" id="PTHR12635:SF15">
    <property type="entry name" value="RHO GTPASE-ACTIVATING PROTEIN 6"/>
    <property type="match status" value="1"/>
</dbReference>
<evidence type="ECO:0000256" key="2">
    <source>
        <dbReference type="SAM" id="MobiDB-lite"/>
    </source>
</evidence>
<dbReference type="PANTHER" id="PTHR12635">
    <property type="entry name" value="RHO-GTPASE-ACTIVATING PROTEIN 6 FAMILY MEMBER"/>
    <property type="match status" value="1"/>
</dbReference>
<name>A0A974BPG1_XENLA</name>
<keyword evidence="1" id="KW-0343">GTPase activation</keyword>
<feature type="compositionally biased region" description="Low complexity" evidence="2">
    <location>
        <begin position="63"/>
        <end position="88"/>
    </location>
</feature>
<feature type="region of interest" description="Disordered" evidence="2">
    <location>
        <begin position="60"/>
        <end position="96"/>
    </location>
</feature>
<dbReference type="AlphaFoldDB" id="A0A974BPG1"/>
<dbReference type="GO" id="GO:0005096">
    <property type="term" value="F:GTPase activator activity"/>
    <property type="evidence" value="ECO:0007669"/>
    <property type="project" value="UniProtKB-KW"/>
</dbReference>
<organism evidence="4">
    <name type="scientific">Xenopus laevis</name>
    <name type="common">African clawed frog</name>
    <dbReference type="NCBI Taxonomy" id="8355"/>
    <lineage>
        <taxon>Eukaryota</taxon>
        <taxon>Metazoa</taxon>
        <taxon>Chordata</taxon>
        <taxon>Craniata</taxon>
        <taxon>Vertebrata</taxon>
        <taxon>Euteleostomi</taxon>
        <taxon>Amphibia</taxon>
        <taxon>Batrachia</taxon>
        <taxon>Anura</taxon>
        <taxon>Pipoidea</taxon>
        <taxon>Pipidae</taxon>
        <taxon>Xenopodinae</taxon>
        <taxon>Xenopus</taxon>
        <taxon>Xenopus</taxon>
    </lineage>
</organism>
<evidence type="ECO:0000256" key="3">
    <source>
        <dbReference type="SAM" id="SignalP"/>
    </source>
</evidence>
<evidence type="ECO:0000256" key="1">
    <source>
        <dbReference type="ARBA" id="ARBA00022468"/>
    </source>
</evidence>
<gene>
    <name evidence="4" type="ORF">XELAEV_18000499mg</name>
</gene>
<keyword evidence="3" id="KW-0732">Signal</keyword>
<feature type="signal peptide" evidence="3">
    <location>
        <begin position="1"/>
        <end position="18"/>
    </location>
</feature>
<feature type="chain" id="PRO_5036918401" evidence="3">
    <location>
        <begin position="19"/>
        <end position="113"/>
    </location>
</feature>
<proteinExistence type="predicted"/>
<dbReference type="Proteomes" id="UP000694892">
    <property type="component" value="Unassembled WGS sequence"/>
</dbReference>
<dbReference type="InterPro" id="IPR037863">
    <property type="entry name" value="RHOGAP6/36"/>
</dbReference>
<dbReference type="EMBL" id="KV482790">
    <property type="protein sequence ID" value="OCT55576.1"/>
    <property type="molecule type" value="Genomic_DNA"/>
</dbReference>
<sequence length="113" mass="12647">MIFFFHVTCLEFLPQAFGMPLSQVIANDRAHKLRQDSQKEEQKDVVDFVASILPFGSKRQNKELSSSNSSLSSTSETPNESTSPNTPEAAPRARRRVSFSSMAQLCILIQKDI</sequence>